<gene>
    <name evidence="7" type="ORF">SI8410_04004976</name>
</gene>
<evidence type="ECO:0000256" key="1">
    <source>
        <dbReference type="ARBA" id="ARBA00004123"/>
    </source>
</evidence>
<dbReference type="FunFam" id="3.30.730.10:FF:000001">
    <property type="entry name" value="Ethylene-responsive transcription factor 2"/>
    <property type="match status" value="1"/>
</dbReference>
<dbReference type="Proteomes" id="UP000663760">
    <property type="component" value="Chromosome 4"/>
</dbReference>
<dbReference type="GO" id="GO:0005634">
    <property type="term" value="C:nucleus"/>
    <property type="evidence" value="ECO:0007669"/>
    <property type="project" value="UniProtKB-SubCell"/>
</dbReference>
<feature type="domain" description="AP2/ERF" evidence="6">
    <location>
        <begin position="11"/>
        <end position="68"/>
    </location>
</feature>
<dbReference type="PRINTS" id="PR00367">
    <property type="entry name" value="ETHRSPELEMNT"/>
</dbReference>
<evidence type="ECO:0000256" key="5">
    <source>
        <dbReference type="ARBA" id="ARBA00023242"/>
    </source>
</evidence>
<dbReference type="InterPro" id="IPR036955">
    <property type="entry name" value="AP2/ERF_dom_sf"/>
</dbReference>
<dbReference type="PANTHER" id="PTHR31677:SF157">
    <property type="entry name" value="AP2_ERF DOMAIN-CONTAINING PROTEIN"/>
    <property type="match status" value="1"/>
</dbReference>
<dbReference type="AlphaFoldDB" id="A0A7I8KBE0"/>
<reference evidence="7" key="1">
    <citation type="submission" date="2020-02" db="EMBL/GenBank/DDBJ databases">
        <authorList>
            <person name="Scholz U."/>
            <person name="Mascher M."/>
            <person name="Fiebig A."/>
        </authorList>
    </citation>
    <scope>NUCLEOTIDE SEQUENCE</scope>
</reference>
<dbReference type="InterPro" id="IPR001471">
    <property type="entry name" value="AP2/ERF_dom"/>
</dbReference>
<evidence type="ECO:0000256" key="4">
    <source>
        <dbReference type="ARBA" id="ARBA00023163"/>
    </source>
</evidence>
<keyword evidence="3" id="KW-0238">DNA-binding</keyword>
<dbReference type="SUPFAM" id="SSF54171">
    <property type="entry name" value="DNA-binding domain"/>
    <property type="match status" value="1"/>
</dbReference>
<proteinExistence type="predicted"/>
<dbReference type="EMBL" id="LR746267">
    <property type="protein sequence ID" value="CAA7394315.1"/>
    <property type="molecule type" value="Genomic_DNA"/>
</dbReference>
<keyword evidence="8" id="KW-1185">Reference proteome</keyword>
<dbReference type="Pfam" id="PF00847">
    <property type="entry name" value="AP2"/>
    <property type="match status" value="1"/>
</dbReference>
<keyword evidence="2" id="KW-0805">Transcription regulation</keyword>
<sequence>MAPTAEKRAVEFRGVRKRPWGKFAAEIRDPVRRIRVWLGTFHTPEDAARAYDAAARRFRGHRARTNFPLPAEPAAGEAAAAAAHQQLVRREPEEDAVGSLSSPSCTGESFSQEESSCALSRRGRIGCSNGKVFPFPFLPTVAAAPPLGSVVLAFGEYRRDAEMGSDDGSSSPAEEFQVVKLPRRFSRELDLNLPPPAEISD</sequence>
<organism evidence="7 8">
    <name type="scientific">Spirodela intermedia</name>
    <name type="common">Intermediate duckweed</name>
    <dbReference type="NCBI Taxonomy" id="51605"/>
    <lineage>
        <taxon>Eukaryota</taxon>
        <taxon>Viridiplantae</taxon>
        <taxon>Streptophyta</taxon>
        <taxon>Embryophyta</taxon>
        <taxon>Tracheophyta</taxon>
        <taxon>Spermatophyta</taxon>
        <taxon>Magnoliopsida</taxon>
        <taxon>Liliopsida</taxon>
        <taxon>Araceae</taxon>
        <taxon>Lemnoideae</taxon>
        <taxon>Spirodela</taxon>
    </lineage>
</organism>
<dbReference type="Gene3D" id="3.30.730.10">
    <property type="entry name" value="AP2/ERF domain"/>
    <property type="match status" value="1"/>
</dbReference>
<evidence type="ECO:0000313" key="8">
    <source>
        <dbReference type="Proteomes" id="UP000663760"/>
    </source>
</evidence>
<evidence type="ECO:0000259" key="6">
    <source>
        <dbReference type="PROSITE" id="PS51032"/>
    </source>
</evidence>
<dbReference type="OrthoDB" id="1931494at2759"/>
<comment type="subcellular location">
    <subcellularLocation>
        <location evidence="1">Nucleus</location>
    </subcellularLocation>
</comment>
<evidence type="ECO:0000256" key="2">
    <source>
        <dbReference type="ARBA" id="ARBA00023015"/>
    </source>
</evidence>
<name>A0A7I8KBE0_SPIIN</name>
<dbReference type="CDD" id="cd00018">
    <property type="entry name" value="AP2"/>
    <property type="match status" value="1"/>
</dbReference>
<evidence type="ECO:0000256" key="3">
    <source>
        <dbReference type="ARBA" id="ARBA00023125"/>
    </source>
</evidence>
<accession>A0A7I8KBE0</accession>
<dbReference type="GO" id="GO:0003677">
    <property type="term" value="F:DNA binding"/>
    <property type="evidence" value="ECO:0007669"/>
    <property type="project" value="UniProtKB-KW"/>
</dbReference>
<protein>
    <recommendedName>
        <fullName evidence="6">AP2/ERF domain-containing protein</fullName>
    </recommendedName>
</protein>
<dbReference type="InterPro" id="IPR016177">
    <property type="entry name" value="DNA-bd_dom_sf"/>
</dbReference>
<keyword evidence="4" id="KW-0804">Transcription</keyword>
<dbReference type="SMART" id="SM00380">
    <property type="entry name" value="AP2"/>
    <property type="match status" value="1"/>
</dbReference>
<dbReference type="PANTHER" id="PTHR31677">
    <property type="entry name" value="AP2 DOMAIN CLASS TRANSCRIPTION FACTOR"/>
    <property type="match status" value="1"/>
</dbReference>
<dbReference type="PROSITE" id="PS51032">
    <property type="entry name" value="AP2_ERF"/>
    <property type="match status" value="1"/>
</dbReference>
<keyword evidence="5" id="KW-0539">Nucleus</keyword>
<dbReference type="GO" id="GO:0003700">
    <property type="term" value="F:DNA-binding transcription factor activity"/>
    <property type="evidence" value="ECO:0007669"/>
    <property type="project" value="InterPro"/>
</dbReference>
<evidence type="ECO:0000313" key="7">
    <source>
        <dbReference type="EMBL" id="CAA7394315.1"/>
    </source>
</evidence>